<sequence>MTLNVSGDLLWHSPLWEVAEMDAQDTGNGEMDFLPQLEDIQEYISAADVAVCQAEVPFAPEGGPYTSYPDFSAPPQIADTIAELGFDVCTTASNHTLDVGFEGLVRTLDTLEAAGVEATGAYRTQEEAERPFIHTTDQGVKVAIVSQTMPDRQQRRFAEQVTASGEVDVIFGQHAHWVQPVDIVNGVWVVYGTGNMMALQESGRPGTYDGAIVELTFTEQPEGGFTVTDAEFAPTMIQGLSMDRTQRARLHLIPDAWDDHPELAERFAASAHRIRQAIRALGVEGLRERE</sequence>
<reference evidence="3 4" key="1">
    <citation type="submission" date="2016-10" db="EMBL/GenBank/DDBJ databases">
        <authorList>
            <person name="de Groot N.N."/>
        </authorList>
    </citation>
    <scope>NUCLEOTIDE SEQUENCE [LARGE SCALE GENOMIC DNA]</scope>
    <source>
        <strain evidence="3 4">CGMCC 1.7054</strain>
    </source>
</reference>
<dbReference type="Gene3D" id="3.60.21.10">
    <property type="match status" value="1"/>
</dbReference>
<dbReference type="SMART" id="SM00854">
    <property type="entry name" value="PGA_cap"/>
    <property type="match status" value="1"/>
</dbReference>
<name>A0A1I7MK48_9MICC</name>
<protein>
    <submittedName>
        <fullName evidence="3">Poly-gamma-glutamate biosynthesis protein CapA/YwtB (Capsule formation), metallophosphatase superfamily</fullName>
    </submittedName>
</protein>
<dbReference type="SUPFAM" id="SSF56300">
    <property type="entry name" value="Metallo-dependent phosphatases"/>
    <property type="match status" value="1"/>
</dbReference>
<accession>A0A1I7MK48</accession>
<dbReference type="STRING" id="574650.SAMN04487966_10414"/>
<evidence type="ECO:0000313" key="4">
    <source>
        <dbReference type="Proteomes" id="UP000198881"/>
    </source>
</evidence>
<dbReference type="InterPro" id="IPR052169">
    <property type="entry name" value="CW_Biosynth-Accessory"/>
</dbReference>
<evidence type="ECO:0000256" key="1">
    <source>
        <dbReference type="ARBA" id="ARBA00005662"/>
    </source>
</evidence>
<evidence type="ECO:0000259" key="2">
    <source>
        <dbReference type="SMART" id="SM00854"/>
    </source>
</evidence>
<dbReference type="InterPro" id="IPR019079">
    <property type="entry name" value="Capsule_synth_CapA"/>
</dbReference>
<dbReference type="EMBL" id="FPCG01000004">
    <property type="protein sequence ID" value="SFV22304.1"/>
    <property type="molecule type" value="Genomic_DNA"/>
</dbReference>
<evidence type="ECO:0000313" key="3">
    <source>
        <dbReference type="EMBL" id="SFV22304.1"/>
    </source>
</evidence>
<keyword evidence="4" id="KW-1185">Reference proteome</keyword>
<organism evidence="3 4">
    <name type="scientific">Micrococcus terreus</name>
    <dbReference type="NCBI Taxonomy" id="574650"/>
    <lineage>
        <taxon>Bacteria</taxon>
        <taxon>Bacillati</taxon>
        <taxon>Actinomycetota</taxon>
        <taxon>Actinomycetes</taxon>
        <taxon>Micrococcales</taxon>
        <taxon>Micrococcaceae</taxon>
        <taxon>Micrococcus</taxon>
    </lineage>
</organism>
<dbReference type="PANTHER" id="PTHR33393:SF13">
    <property type="entry name" value="PGA BIOSYNTHESIS PROTEIN CAPA"/>
    <property type="match status" value="1"/>
</dbReference>
<feature type="domain" description="Capsule synthesis protein CapA" evidence="2">
    <location>
        <begin position="2"/>
        <end position="200"/>
    </location>
</feature>
<dbReference type="PANTHER" id="PTHR33393">
    <property type="entry name" value="POLYGLUTAMINE SYNTHESIS ACCESSORY PROTEIN RV0574C-RELATED"/>
    <property type="match status" value="1"/>
</dbReference>
<proteinExistence type="inferred from homology"/>
<dbReference type="Proteomes" id="UP000198881">
    <property type="component" value="Unassembled WGS sequence"/>
</dbReference>
<gene>
    <name evidence="3" type="ORF">SAMN04487966_10414</name>
</gene>
<comment type="similarity">
    <text evidence="1">Belongs to the CapA family.</text>
</comment>
<dbReference type="AlphaFoldDB" id="A0A1I7MK48"/>
<dbReference type="RefSeq" id="WP_177227860.1">
    <property type="nucleotide sequence ID" value="NZ_FPCG01000004.1"/>
</dbReference>
<dbReference type="Pfam" id="PF09587">
    <property type="entry name" value="PGA_cap"/>
    <property type="match status" value="1"/>
</dbReference>
<dbReference type="InterPro" id="IPR029052">
    <property type="entry name" value="Metallo-depent_PP-like"/>
</dbReference>